<organism evidence="6">
    <name type="scientific">Fopius arisanus</name>
    <dbReference type="NCBI Taxonomy" id="64838"/>
    <lineage>
        <taxon>Eukaryota</taxon>
        <taxon>Metazoa</taxon>
        <taxon>Ecdysozoa</taxon>
        <taxon>Arthropoda</taxon>
        <taxon>Hexapoda</taxon>
        <taxon>Insecta</taxon>
        <taxon>Pterygota</taxon>
        <taxon>Neoptera</taxon>
        <taxon>Endopterygota</taxon>
        <taxon>Hymenoptera</taxon>
        <taxon>Apocrita</taxon>
        <taxon>Ichneumonoidea</taxon>
        <taxon>Braconidae</taxon>
        <taxon>Opiinae</taxon>
        <taxon>Fopius</taxon>
    </lineage>
</organism>
<keyword evidence="3" id="KW-0964">Secreted</keyword>
<dbReference type="AlphaFoldDB" id="A0A0C9R0P8"/>
<dbReference type="RefSeq" id="XP_011305854.1">
    <property type="nucleotide sequence ID" value="XM_011307552.1"/>
</dbReference>
<dbReference type="KEGG" id="fas:105268208"/>
<evidence type="ECO:0000313" key="6">
    <source>
        <dbReference type="EMBL" id="JAG70198.1"/>
    </source>
</evidence>
<protein>
    <submittedName>
        <fullName evidence="6">Npc2a_0 protein</fullName>
    </submittedName>
    <submittedName>
        <fullName evidence="7">Npc2a_2 protein</fullName>
    </submittedName>
    <submittedName>
        <fullName evidence="9">Protein NPC2 homolog</fullName>
    </submittedName>
</protein>
<comment type="subcellular location">
    <subcellularLocation>
        <location evidence="1">Secreted</location>
    </subcellularLocation>
</comment>
<evidence type="ECO:0000313" key="9">
    <source>
        <dbReference type="RefSeq" id="XP_011305854.1"/>
    </source>
</evidence>
<feature type="domain" description="MD-2-related lipid-recognition" evidence="5">
    <location>
        <begin position="23"/>
        <end position="146"/>
    </location>
</feature>
<evidence type="ECO:0000256" key="1">
    <source>
        <dbReference type="ARBA" id="ARBA00004613"/>
    </source>
</evidence>
<sequence>MLGLRVLIIAAFCVVGSLQDTPFTKCKAGGPAPEALRVKGCNTTPCRFVKGKDVEAEWDFNVVADAEALKPVVKAKALGITVDYPLPEQDACKSLVNGECPLEKGELVSYGLRMPILKAYPKVDLHLTFFLVDPQKNVHVCFEIDAKVVDN</sequence>
<comment type="similarity">
    <text evidence="2">Belongs to the NPC2 family.</text>
</comment>
<evidence type="ECO:0000256" key="2">
    <source>
        <dbReference type="ARBA" id="ARBA00006370"/>
    </source>
</evidence>
<dbReference type="FunFam" id="2.60.40.770:FF:000001">
    <property type="entry name" value="NPC intracellular cholesterol transporter 2"/>
    <property type="match status" value="1"/>
</dbReference>
<dbReference type="PANTHER" id="PTHR11306:SF36">
    <property type="entry name" value="NIEMANN-PICK TYPE C-2C-RELATED"/>
    <property type="match status" value="1"/>
</dbReference>
<dbReference type="PANTHER" id="PTHR11306">
    <property type="entry name" value="NIEMANN PICK TYPE C2 PROTEIN NPC2-RELATED"/>
    <property type="match status" value="1"/>
</dbReference>
<reference evidence="9" key="2">
    <citation type="submission" date="2025-04" db="UniProtKB">
        <authorList>
            <consortium name="RefSeq"/>
        </authorList>
    </citation>
    <scope>IDENTIFICATION</scope>
    <source>
        <strain evidence="9">USDA-PBARC FA_bdor</strain>
        <tissue evidence="9">Whole organism</tissue>
    </source>
</reference>
<dbReference type="SUPFAM" id="SSF81296">
    <property type="entry name" value="E set domains"/>
    <property type="match status" value="1"/>
</dbReference>
<evidence type="ECO:0000256" key="3">
    <source>
        <dbReference type="ARBA" id="ARBA00022525"/>
    </source>
</evidence>
<accession>A0A0C9R0P8</accession>
<gene>
    <name evidence="6" type="primary">Npc2a_0</name>
    <name evidence="9" type="synonym">LOC105268208</name>
    <name evidence="7" type="synonym">Npc2a_2</name>
    <name evidence="6" type="ORF">g.54981</name>
    <name evidence="7" type="ORF">g.54985</name>
</gene>
<dbReference type="GO" id="GO:0005576">
    <property type="term" value="C:extracellular region"/>
    <property type="evidence" value="ECO:0007669"/>
    <property type="project" value="UniProtKB-SubCell"/>
</dbReference>
<dbReference type="SMART" id="SM00737">
    <property type="entry name" value="ML"/>
    <property type="match status" value="1"/>
</dbReference>
<dbReference type="EMBL" id="GBYB01000437">
    <property type="protein sequence ID" value="JAG70204.1"/>
    <property type="molecule type" value="Transcribed_RNA"/>
</dbReference>
<dbReference type="Gene3D" id="2.60.40.770">
    <property type="match status" value="1"/>
</dbReference>
<dbReference type="GO" id="GO:0015918">
    <property type="term" value="P:sterol transport"/>
    <property type="evidence" value="ECO:0007669"/>
    <property type="project" value="InterPro"/>
</dbReference>
<dbReference type="InterPro" id="IPR003172">
    <property type="entry name" value="ML_dom"/>
</dbReference>
<evidence type="ECO:0000313" key="7">
    <source>
        <dbReference type="EMBL" id="JAG70204.1"/>
    </source>
</evidence>
<keyword evidence="4" id="KW-0732">Signal</keyword>
<evidence type="ECO:0000259" key="5">
    <source>
        <dbReference type="SMART" id="SM00737"/>
    </source>
</evidence>
<reference evidence="6" key="1">
    <citation type="submission" date="2015-01" db="EMBL/GenBank/DDBJ databases">
        <title>Transcriptome Assembly of Fopius arisanus.</title>
        <authorList>
            <person name="Geib S."/>
        </authorList>
    </citation>
    <scope>NUCLEOTIDE SEQUENCE</scope>
</reference>
<dbReference type="EMBL" id="GBYB01000431">
    <property type="protein sequence ID" value="JAG70198.1"/>
    <property type="molecule type" value="Transcribed_RNA"/>
</dbReference>
<feature type="signal peptide" evidence="4">
    <location>
        <begin position="1"/>
        <end position="18"/>
    </location>
</feature>
<accession>A0A9R1T9A9</accession>
<dbReference type="InterPro" id="IPR014756">
    <property type="entry name" value="Ig_E-set"/>
</dbReference>
<evidence type="ECO:0000256" key="4">
    <source>
        <dbReference type="SAM" id="SignalP"/>
    </source>
</evidence>
<dbReference type="InterPro" id="IPR039670">
    <property type="entry name" value="NPC2-like"/>
</dbReference>
<keyword evidence="8" id="KW-1185">Reference proteome</keyword>
<evidence type="ECO:0000313" key="8">
    <source>
        <dbReference type="Proteomes" id="UP000694866"/>
    </source>
</evidence>
<dbReference type="Proteomes" id="UP000694866">
    <property type="component" value="Unplaced"/>
</dbReference>
<dbReference type="Pfam" id="PF02221">
    <property type="entry name" value="E1_DerP2_DerF2"/>
    <property type="match status" value="1"/>
</dbReference>
<proteinExistence type="inferred from homology"/>
<name>A0A0C9R0P8_9HYME</name>
<dbReference type="OrthoDB" id="6489092at2759"/>
<dbReference type="GeneID" id="105268208"/>
<dbReference type="GO" id="GO:0032934">
    <property type="term" value="F:sterol binding"/>
    <property type="evidence" value="ECO:0007669"/>
    <property type="project" value="InterPro"/>
</dbReference>
<feature type="chain" id="PRO_5007394447" evidence="4">
    <location>
        <begin position="19"/>
        <end position="151"/>
    </location>
</feature>